<feature type="transmembrane region" description="Helical" evidence="6">
    <location>
        <begin position="180"/>
        <end position="202"/>
    </location>
</feature>
<evidence type="ECO:0000256" key="2">
    <source>
        <dbReference type="ARBA" id="ARBA00022692"/>
    </source>
</evidence>
<dbReference type="AlphaFoldDB" id="A0A0M2UYK5"/>
<dbReference type="PROSITE" id="PS01005">
    <property type="entry name" value="FORMATE_NITRITE_TP_1"/>
    <property type="match status" value="1"/>
</dbReference>
<organism evidence="7 8">
    <name type="scientific">Candidatus Brocadia fulgida</name>
    <dbReference type="NCBI Taxonomy" id="380242"/>
    <lineage>
        <taxon>Bacteria</taxon>
        <taxon>Pseudomonadati</taxon>
        <taxon>Planctomycetota</taxon>
        <taxon>Candidatus Brocadiia</taxon>
        <taxon>Candidatus Brocadiales</taxon>
        <taxon>Candidatus Brocadiaceae</taxon>
        <taxon>Candidatus Brocadia</taxon>
    </lineage>
</organism>
<dbReference type="InterPro" id="IPR024002">
    <property type="entry name" value="For/NO2_transpt_CS"/>
</dbReference>
<dbReference type="Pfam" id="PF01226">
    <property type="entry name" value="Form_Nir_trans"/>
    <property type="match status" value="1"/>
</dbReference>
<evidence type="ECO:0000313" key="7">
    <source>
        <dbReference type="EMBL" id="KKO20670.1"/>
    </source>
</evidence>
<dbReference type="PANTHER" id="PTHR30520:SF6">
    <property type="entry name" value="FORMATE_NITRATE FAMILY TRANSPORTER (EUROFUNG)"/>
    <property type="match status" value="1"/>
</dbReference>
<dbReference type="GO" id="GO:0015499">
    <property type="term" value="F:formate transmembrane transporter activity"/>
    <property type="evidence" value="ECO:0007669"/>
    <property type="project" value="TreeGrafter"/>
</dbReference>
<dbReference type="InterPro" id="IPR023271">
    <property type="entry name" value="Aquaporin-like"/>
</dbReference>
<comment type="caution">
    <text evidence="7">The sequence shown here is derived from an EMBL/GenBank/DDBJ whole genome shotgun (WGS) entry which is preliminary data.</text>
</comment>
<reference evidence="7 8" key="1">
    <citation type="journal article" date="2013" name="BMC Microbiol.">
        <title>Identification of the type II cytochrome c maturation pathway in anammox bacteria by comparative genomics.</title>
        <authorList>
            <person name="Ferousi C."/>
            <person name="Speth D.R."/>
            <person name="Reimann J."/>
            <person name="Op den Camp H.J."/>
            <person name="Allen J.W."/>
            <person name="Keltjens J.T."/>
            <person name="Jetten M.S."/>
        </authorList>
    </citation>
    <scope>NUCLEOTIDE SEQUENCE [LARGE SCALE GENOMIC DNA]</scope>
    <source>
        <strain evidence="7">RU1</strain>
    </source>
</reference>
<evidence type="ECO:0000256" key="6">
    <source>
        <dbReference type="SAM" id="Phobius"/>
    </source>
</evidence>
<dbReference type="PANTHER" id="PTHR30520">
    <property type="entry name" value="FORMATE TRANSPORTER-RELATED"/>
    <property type="match status" value="1"/>
</dbReference>
<dbReference type="Proteomes" id="UP000034954">
    <property type="component" value="Unassembled WGS sequence"/>
</dbReference>
<keyword evidence="8" id="KW-1185">Reference proteome</keyword>
<dbReference type="Gene3D" id="1.20.1080.10">
    <property type="entry name" value="Glycerol uptake facilitator protein"/>
    <property type="match status" value="1"/>
</dbReference>
<protein>
    <submittedName>
        <fullName evidence="7">Nitrite/formate transporter</fullName>
    </submittedName>
</protein>
<accession>A0A0M2UYK5</accession>
<comment type="similarity">
    <text evidence="5">Belongs to the FNT transporter (TC 1.A.16) family.</text>
</comment>
<gene>
    <name evidence="7" type="ORF">BROFUL_00598</name>
</gene>
<evidence type="ECO:0000256" key="4">
    <source>
        <dbReference type="ARBA" id="ARBA00023136"/>
    </source>
</evidence>
<evidence type="ECO:0000256" key="5">
    <source>
        <dbReference type="ARBA" id="ARBA00049660"/>
    </source>
</evidence>
<feature type="transmembrane region" description="Helical" evidence="6">
    <location>
        <begin position="55"/>
        <end position="76"/>
    </location>
</feature>
<evidence type="ECO:0000313" key="8">
    <source>
        <dbReference type="Proteomes" id="UP000034954"/>
    </source>
</evidence>
<evidence type="ECO:0000256" key="1">
    <source>
        <dbReference type="ARBA" id="ARBA00004141"/>
    </source>
</evidence>
<sequence length="306" mass="33110">MYERGNNMSDMQNNGTNQEYALPVIEIDAYAPAKMADRVGHVGVAKSQLSTLTTLALSILAGVFIALGMQLSMLVTHTATNNYGLNQLVGGVAFTLALILIVIAGAELFTGNCLIAMSFMARKITGRDLARNLIVAFVGNFIGALTLVLWIYNSNQWTINNYLLGAKIVLAANDKVNIPFGAAFCRGVLCNALVCLGIWLCYSGRSNLDKILALLWPISCLIACGFEHCVVNMWLIPMALILKGNSSVLEAIARIHEGPADLSHLTFFHGFLINNLVPVVLGNLFGGVVLIAGAYWFVYLRPSRTI</sequence>
<dbReference type="PATRIC" id="fig|380242.3.peg.753"/>
<name>A0A0M2UYK5_9BACT</name>
<keyword evidence="4 6" id="KW-0472">Membrane</keyword>
<dbReference type="InterPro" id="IPR000292">
    <property type="entry name" value="For/NO2_transpt"/>
</dbReference>
<proteinExistence type="inferred from homology"/>
<keyword evidence="3 6" id="KW-1133">Transmembrane helix</keyword>
<feature type="transmembrane region" description="Helical" evidence="6">
    <location>
        <begin position="88"/>
        <end position="121"/>
    </location>
</feature>
<comment type="subcellular location">
    <subcellularLocation>
        <location evidence="1">Membrane</location>
        <topology evidence="1">Multi-pass membrane protein</topology>
    </subcellularLocation>
</comment>
<dbReference type="EMBL" id="LAQJ01000083">
    <property type="protein sequence ID" value="KKO20670.1"/>
    <property type="molecule type" value="Genomic_DNA"/>
</dbReference>
<evidence type="ECO:0000256" key="3">
    <source>
        <dbReference type="ARBA" id="ARBA00022989"/>
    </source>
</evidence>
<feature type="transmembrane region" description="Helical" evidence="6">
    <location>
        <begin position="214"/>
        <end position="236"/>
    </location>
</feature>
<feature type="transmembrane region" description="Helical" evidence="6">
    <location>
        <begin position="133"/>
        <end position="152"/>
    </location>
</feature>
<keyword evidence="2 6" id="KW-0812">Transmembrane</keyword>
<dbReference type="GO" id="GO:0005886">
    <property type="term" value="C:plasma membrane"/>
    <property type="evidence" value="ECO:0007669"/>
    <property type="project" value="TreeGrafter"/>
</dbReference>
<feature type="transmembrane region" description="Helical" evidence="6">
    <location>
        <begin position="276"/>
        <end position="298"/>
    </location>
</feature>